<dbReference type="PROSITE" id="PS51009">
    <property type="entry name" value="CYTCII"/>
    <property type="match status" value="1"/>
</dbReference>
<dbReference type="GO" id="GO:0005506">
    <property type="term" value="F:iron ion binding"/>
    <property type="evidence" value="ECO:0007669"/>
    <property type="project" value="InterPro"/>
</dbReference>
<keyword evidence="9" id="KW-1185">Reference proteome</keyword>
<evidence type="ECO:0000256" key="4">
    <source>
        <dbReference type="ARBA" id="ARBA00022982"/>
    </source>
</evidence>
<dbReference type="Gene3D" id="1.20.120.10">
    <property type="entry name" value="Cytochrome c/b562"/>
    <property type="match status" value="1"/>
</dbReference>
<keyword evidence="2 7" id="KW-0349">Heme</keyword>
<evidence type="ECO:0000256" key="1">
    <source>
        <dbReference type="ARBA" id="ARBA00022448"/>
    </source>
</evidence>
<name>A0A7W6GQG1_9RHOB</name>
<dbReference type="RefSeq" id="WP_344716513.1">
    <property type="nucleotide sequence ID" value="NZ_BAABBZ010000012.1"/>
</dbReference>
<evidence type="ECO:0000256" key="7">
    <source>
        <dbReference type="PIRSR" id="PIRSR000027-2"/>
    </source>
</evidence>
<evidence type="ECO:0000256" key="2">
    <source>
        <dbReference type="ARBA" id="ARBA00022617"/>
    </source>
</evidence>
<keyword evidence="5 6" id="KW-0408">Iron</keyword>
<dbReference type="InterPro" id="IPR010980">
    <property type="entry name" value="Cyt_c/b562"/>
</dbReference>
<keyword evidence="1" id="KW-0813">Transport</keyword>
<dbReference type="Pfam" id="PF01322">
    <property type="entry name" value="Cytochrom_C_2"/>
    <property type="match status" value="1"/>
</dbReference>
<proteinExistence type="predicted"/>
<feature type="binding site" description="covalent" evidence="7">
    <location>
        <position position="130"/>
    </location>
    <ligand>
        <name>heme c</name>
        <dbReference type="ChEBI" id="CHEBI:61717"/>
    </ligand>
</feature>
<evidence type="ECO:0000313" key="8">
    <source>
        <dbReference type="EMBL" id="MBB3984301.1"/>
    </source>
</evidence>
<dbReference type="InterPro" id="IPR002321">
    <property type="entry name" value="Cyt_c_II"/>
</dbReference>
<feature type="binding site" description="axial binding residue" evidence="6">
    <location>
        <position position="134"/>
    </location>
    <ligand>
        <name>heme c</name>
        <dbReference type="ChEBI" id="CHEBI:61717"/>
    </ligand>
    <ligandPart>
        <name>Fe</name>
        <dbReference type="ChEBI" id="CHEBI:18248"/>
    </ligandPart>
</feature>
<evidence type="ECO:0000313" key="9">
    <source>
        <dbReference type="Proteomes" id="UP000541426"/>
    </source>
</evidence>
<protein>
    <submittedName>
        <fullName evidence="8">Cytochrome c556</fullName>
    </submittedName>
</protein>
<dbReference type="SUPFAM" id="SSF47175">
    <property type="entry name" value="Cytochromes"/>
    <property type="match status" value="1"/>
</dbReference>
<dbReference type="EMBL" id="JACIEJ010000001">
    <property type="protein sequence ID" value="MBB3984301.1"/>
    <property type="molecule type" value="Genomic_DNA"/>
</dbReference>
<comment type="PTM">
    <text evidence="7">Binds 1 heme group per subunit.</text>
</comment>
<sequence length="139" mass="14572">MIFITATSFASMTTLAHSEVANPVVKARMAAMSDIGASMKTLGKMVKGEADFDAMAAQAAVDTVAARAEAAPELFEPKETDPESEALPAIWDNWDDFVTKAEALQTTAEGITITAAADLGPAMGQLGDACKACHSKYKE</sequence>
<dbReference type="InterPro" id="IPR012127">
    <property type="entry name" value="Cyt_c_prime"/>
</dbReference>
<dbReference type="GO" id="GO:0022900">
    <property type="term" value="P:electron transport chain"/>
    <property type="evidence" value="ECO:0007669"/>
    <property type="project" value="InterPro"/>
</dbReference>
<accession>A0A7W6GQG1</accession>
<dbReference type="Proteomes" id="UP000541426">
    <property type="component" value="Unassembled WGS sequence"/>
</dbReference>
<feature type="binding site" description="covalent" evidence="7">
    <location>
        <position position="133"/>
    </location>
    <ligand>
        <name>heme c</name>
        <dbReference type="ChEBI" id="CHEBI:61717"/>
    </ligand>
</feature>
<keyword evidence="3 6" id="KW-0479">Metal-binding</keyword>
<evidence type="ECO:0000256" key="3">
    <source>
        <dbReference type="ARBA" id="ARBA00022723"/>
    </source>
</evidence>
<gene>
    <name evidence="8" type="ORF">GGQ68_000612</name>
</gene>
<dbReference type="GO" id="GO:0020037">
    <property type="term" value="F:heme binding"/>
    <property type="evidence" value="ECO:0007669"/>
    <property type="project" value="InterPro"/>
</dbReference>
<evidence type="ECO:0000256" key="6">
    <source>
        <dbReference type="PIRSR" id="PIRSR000027-1"/>
    </source>
</evidence>
<keyword evidence="4" id="KW-0249">Electron transport</keyword>
<comment type="caution">
    <text evidence="8">The sequence shown here is derived from an EMBL/GenBank/DDBJ whole genome shotgun (WGS) entry which is preliminary data.</text>
</comment>
<dbReference type="AlphaFoldDB" id="A0A7W6GQG1"/>
<dbReference type="GO" id="GO:0009055">
    <property type="term" value="F:electron transfer activity"/>
    <property type="evidence" value="ECO:0007669"/>
    <property type="project" value="InterPro"/>
</dbReference>
<dbReference type="PIRSF" id="PIRSF000027">
    <property type="entry name" value="Cytc_c_prime"/>
    <property type="match status" value="1"/>
</dbReference>
<dbReference type="GO" id="GO:0042597">
    <property type="term" value="C:periplasmic space"/>
    <property type="evidence" value="ECO:0007669"/>
    <property type="project" value="InterPro"/>
</dbReference>
<evidence type="ECO:0000256" key="5">
    <source>
        <dbReference type="ARBA" id="ARBA00023004"/>
    </source>
</evidence>
<reference evidence="8 9" key="1">
    <citation type="submission" date="2020-08" db="EMBL/GenBank/DDBJ databases">
        <title>Genomic Encyclopedia of Type Strains, Phase IV (KMG-IV): sequencing the most valuable type-strain genomes for metagenomic binning, comparative biology and taxonomic classification.</title>
        <authorList>
            <person name="Goeker M."/>
        </authorList>
    </citation>
    <scope>NUCLEOTIDE SEQUENCE [LARGE SCALE GENOMIC DNA]</scope>
    <source>
        <strain evidence="8 9">DSM 102235</strain>
    </source>
</reference>
<organism evidence="8 9">
    <name type="scientific">Sagittula marina</name>
    <dbReference type="NCBI Taxonomy" id="943940"/>
    <lineage>
        <taxon>Bacteria</taxon>
        <taxon>Pseudomonadati</taxon>
        <taxon>Pseudomonadota</taxon>
        <taxon>Alphaproteobacteria</taxon>
        <taxon>Rhodobacterales</taxon>
        <taxon>Roseobacteraceae</taxon>
        <taxon>Sagittula</taxon>
    </lineage>
</organism>